<evidence type="ECO:0000313" key="2">
    <source>
        <dbReference type="Proteomes" id="UP000054630"/>
    </source>
</evidence>
<comment type="caution">
    <text evidence="1">The sequence shown here is derived from an EMBL/GenBank/DDBJ whole genome shotgun (WGS) entry which is preliminary data.</text>
</comment>
<dbReference type="Proteomes" id="UP000054630">
    <property type="component" value="Unassembled WGS sequence"/>
</dbReference>
<proteinExistence type="predicted"/>
<protein>
    <submittedName>
        <fullName evidence="1">Uncharacterized protein</fullName>
    </submittedName>
</protein>
<accession>A0A0V0RWE3</accession>
<dbReference type="OrthoDB" id="10293520at2759"/>
<organism evidence="1 2">
    <name type="scientific">Trichinella nelsoni</name>
    <dbReference type="NCBI Taxonomy" id="6336"/>
    <lineage>
        <taxon>Eukaryota</taxon>
        <taxon>Metazoa</taxon>
        <taxon>Ecdysozoa</taxon>
        <taxon>Nematoda</taxon>
        <taxon>Enoplea</taxon>
        <taxon>Dorylaimia</taxon>
        <taxon>Trichinellida</taxon>
        <taxon>Trichinellidae</taxon>
        <taxon>Trichinella</taxon>
    </lineage>
</organism>
<dbReference type="EMBL" id="JYDL01000068">
    <property type="protein sequence ID" value="KRX18797.1"/>
    <property type="molecule type" value="Genomic_DNA"/>
</dbReference>
<dbReference type="AlphaFoldDB" id="A0A0V0RWE3"/>
<sequence>MMKLLTTLSYCIQKRFHHFDHVHIRRCFLISSRMAKLLLVTRNSSAMNCLKFIPDEIDTVAVGRISSKYCSTPGISSTVILSVTLNISDKLQALNSKNIVV</sequence>
<evidence type="ECO:0000313" key="1">
    <source>
        <dbReference type="EMBL" id="KRX18797.1"/>
    </source>
</evidence>
<keyword evidence="2" id="KW-1185">Reference proteome</keyword>
<gene>
    <name evidence="1" type="ORF">T07_2743</name>
</gene>
<reference evidence="1 2" key="1">
    <citation type="submission" date="2015-01" db="EMBL/GenBank/DDBJ databases">
        <title>Evolution of Trichinella species and genotypes.</title>
        <authorList>
            <person name="Korhonen P.K."/>
            <person name="Edoardo P."/>
            <person name="Giuseppe L.R."/>
            <person name="Gasser R.B."/>
        </authorList>
    </citation>
    <scope>NUCLEOTIDE SEQUENCE [LARGE SCALE GENOMIC DNA]</scope>
    <source>
        <strain evidence="1">ISS37</strain>
    </source>
</reference>
<name>A0A0V0RWE3_9BILA</name>